<feature type="compositionally biased region" description="Polar residues" evidence="7">
    <location>
        <begin position="29"/>
        <end position="46"/>
    </location>
</feature>
<keyword evidence="3" id="KW-0479">Metal-binding</keyword>
<feature type="compositionally biased region" description="Basic and acidic residues" evidence="7">
    <location>
        <begin position="208"/>
        <end position="234"/>
    </location>
</feature>
<keyword evidence="5" id="KW-0186">Copper</keyword>
<dbReference type="SUPFAM" id="SSF49503">
    <property type="entry name" value="Cupredoxins"/>
    <property type="match status" value="1"/>
</dbReference>
<evidence type="ECO:0000256" key="4">
    <source>
        <dbReference type="ARBA" id="ARBA00022982"/>
    </source>
</evidence>
<keyword evidence="2" id="KW-0813">Transport</keyword>
<dbReference type="PROSITE" id="PS00196">
    <property type="entry name" value="COPPER_BLUE"/>
    <property type="match status" value="1"/>
</dbReference>
<dbReference type="InterPro" id="IPR028871">
    <property type="entry name" value="BlueCu_1_BS"/>
</dbReference>
<dbReference type="PROSITE" id="PS51318">
    <property type="entry name" value="TAT"/>
    <property type="match status" value="1"/>
</dbReference>
<evidence type="ECO:0000256" key="1">
    <source>
        <dbReference type="ARBA" id="ARBA00004370"/>
    </source>
</evidence>
<evidence type="ECO:0000313" key="9">
    <source>
        <dbReference type="EMBL" id="MDS0282681.1"/>
    </source>
</evidence>
<dbReference type="InterPro" id="IPR008972">
    <property type="entry name" value="Cupredoxin"/>
</dbReference>
<keyword evidence="4" id="KW-0249">Electron transport</keyword>
<evidence type="ECO:0000313" key="10">
    <source>
        <dbReference type="Proteomes" id="UP001268864"/>
    </source>
</evidence>
<dbReference type="RefSeq" id="WP_310900512.1">
    <property type="nucleotide sequence ID" value="NZ_JAMQOS010000003.1"/>
</dbReference>
<accession>A0ABU2FRA1</accession>
<name>A0ABU2FRA1_9EURY</name>
<organism evidence="9 10">
    <name type="scientific">Haloarcula onubensis</name>
    <dbReference type="NCBI Taxonomy" id="2950539"/>
    <lineage>
        <taxon>Archaea</taxon>
        <taxon>Methanobacteriati</taxon>
        <taxon>Methanobacteriota</taxon>
        <taxon>Stenosarchaea group</taxon>
        <taxon>Halobacteria</taxon>
        <taxon>Halobacteriales</taxon>
        <taxon>Haloarculaceae</taxon>
        <taxon>Haloarcula</taxon>
    </lineage>
</organism>
<feature type="compositionally biased region" description="Basic and acidic residues" evidence="7">
    <location>
        <begin position="50"/>
        <end position="70"/>
    </location>
</feature>
<evidence type="ECO:0000256" key="6">
    <source>
        <dbReference type="ARBA" id="ARBA00023136"/>
    </source>
</evidence>
<dbReference type="EMBL" id="JAMQOS010000003">
    <property type="protein sequence ID" value="MDS0282681.1"/>
    <property type="molecule type" value="Genomic_DNA"/>
</dbReference>
<evidence type="ECO:0000256" key="5">
    <source>
        <dbReference type="ARBA" id="ARBA00023008"/>
    </source>
</evidence>
<proteinExistence type="predicted"/>
<keyword evidence="10" id="KW-1185">Reference proteome</keyword>
<evidence type="ECO:0000256" key="2">
    <source>
        <dbReference type="ARBA" id="ARBA00022448"/>
    </source>
</evidence>
<reference evidence="9 10" key="1">
    <citation type="submission" date="2022-06" db="EMBL/GenBank/DDBJ databases">
        <title>Halomicroarcula sp. a new haloarchaeum isolate from saline soil.</title>
        <authorList>
            <person name="Strakova D."/>
            <person name="Galisteo C."/>
            <person name="Sanchez-Porro C."/>
            <person name="Ventosa A."/>
        </authorList>
    </citation>
    <scope>NUCLEOTIDE SEQUENCE [LARGE SCALE GENOMIC DNA]</scope>
    <source>
        <strain evidence="9 10">S3CR25-11</strain>
    </source>
</reference>
<dbReference type="PANTHER" id="PTHR34192:SF10">
    <property type="entry name" value="PLASTOCYANIN MAJOR ISOFORM, CHLOROPLASTIC-RELATED"/>
    <property type="match status" value="1"/>
</dbReference>
<evidence type="ECO:0000256" key="7">
    <source>
        <dbReference type="SAM" id="MobiDB-lite"/>
    </source>
</evidence>
<keyword evidence="6" id="KW-0472">Membrane</keyword>
<dbReference type="Proteomes" id="UP001268864">
    <property type="component" value="Unassembled WGS sequence"/>
</dbReference>
<dbReference type="Gene3D" id="2.60.40.420">
    <property type="entry name" value="Cupredoxins - blue copper proteins"/>
    <property type="match status" value="1"/>
</dbReference>
<evidence type="ECO:0000259" key="8">
    <source>
        <dbReference type="Pfam" id="PF00127"/>
    </source>
</evidence>
<sequence length="240" mass="25930">MSQPGLTRRRLLEGTAGLAVAGLAGCNSATSGSGEQTAGGTPTESGGDNHPGHGDEAHGHDTVSEPRASREVAVNTARTEDSTEYHFDPHVTWVEPGGTVTWRLESGTHTATAYHPGNDQPRLVPEGTAAWDSGTMSEEGETFEHTFETEGVYHYYCTPHESFGMLATVIVGQPHLEDQQALRTIPEDKPEEVRAKLQELNGMCRDILSEGHQEEEEHHEEDTSTEGGHHEAETHSGQST</sequence>
<dbReference type="InterPro" id="IPR000923">
    <property type="entry name" value="BlueCu_1"/>
</dbReference>
<dbReference type="PANTHER" id="PTHR34192">
    <property type="entry name" value="PLASTOCYANIN MAJOR ISOFORM, CHLOROPLASTIC-RELATED"/>
    <property type="match status" value="1"/>
</dbReference>
<feature type="region of interest" description="Disordered" evidence="7">
    <location>
        <begin position="29"/>
        <end position="82"/>
    </location>
</feature>
<evidence type="ECO:0000256" key="3">
    <source>
        <dbReference type="ARBA" id="ARBA00022723"/>
    </source>
</evidence>
<feature type="region of interest" description="Disordered" evidence="7">
    <location>
        <begin position="208"/>
        <end position="240"/>
    </location>
</feature>
<comment type="subcellular location">
    <subcellularLocation>
        <location evidence="1">Membrane</location>
    </subcellularLocation>
</comment>
<gene>
    <name evidence="9" type="ORF">NDI86_11140</name>
</gene>
<dbReference type="Pfam" id="PF00127">
    <property type="entry name" value="Copper-bind"/>
    <property type="match status" value="1"/>
</dbReference>
<feature type="domain" description="Blue (type 1) copper" evidence="8">
    <location>
        <begin position="79"/>
        <end position="171"/>
    </location>
</feature>
<comment type="caution">
    <text evidence="9">The sequence shown here is derived from an EMBL/GenBank/DDBJ whole genome shotgun (WGS) entry which is preliminary data.</text>
</comment>
<dbReference type="InterPro" id="IPR006311">
    <property type="entry name" value="TAT_signal"/>
</dbReference>
<protein>
    <submittedName>
        <fullName evidence="9">Plastocyanin/azurin family copper-binding protein</fullName>
    </submittedName>
</protein>